<organism evidence="1 2">
    <name type="scientific">Coemansia furcata</name>
    <dbReference type="NCBI Taxonomy" id="417177"/>
    <lineage>
        <taxon>Eukaryota</taxon>
        <taxon>Fungi</taxon>
        <taxon>Fungi incertae sedis</taxon>
        <taxon>Zoopagomycota</taxon>
        <taxon>Kickxellomycotina</taxon>
        <taxon>Kickxellomycetes</taxon>
        <taxon>Kickxellales</taxon>
        <taxon>Kickxellaceae</taxon>
        <taxon>Coemansia</taxon>
    </lineage>
</organism>
<keyword evidence="2" id="KW-1185">Reference proteome</keyword>
<proteinExistence type="predicted"/>
<evidence type="ECO:0000313" key="2">
    <source>
        <dbReference type="Proteomes" id="UP001140096"/>
    </source>
</evidence>
<accession>A0ACC1LR92</accession>
<dbReference type="Proteomes" id="UP001140096">
    <property type="component" value="Unassembled WGS sequence"/>
</dbReference>
<gene>
    <name evidence="1" type="ORF">H4S07_000393</name>
</gene>
<comment type="caution">
    <text evidence="1">The sequence shown here is derived from an EMBL/GenBank/DDBJ whole genome shotgun (WGS) entry which is preliminary data.</text>
</comment>
<name>A0ACC1LR92_9FUNG</name>
<sequence>MPSNTFSAVCLLTVALLATTGHAHPQPLPQAHVTGVFAKRCGGCGYGSYGGYGVLGGYGGLGGYSGYGGFGFPFVSSVTNDVDANANFANFNENTLYANNVDANAANENIHAFNNANVIV</sequence>
<dbReference type="EMBL" id="JANBUP010000019">
    <property type="protein sequence ID" value="KAJ2813809.1"/>
    <property type="molecule type" value="Genomic_DNA"/>
</dbReference>
<protein>
    <submittedName>
        <fullName evidence="1">Uncharacterized protein</fullName>
    </submittedName>
</protein>
<evidence type="ECO:0000313" key="1">
    <source>
        <dbReference type="EMBL" id="KAJ2813809.1"/>
    </source>
</evidence>
<reference evidence="1" key="1">
    <citation type="submission" date="2022-07" db="EMBL/GenBank/DDBJ databases">
        <title>Phylogenomic reconstructions and comparative analyses of Kickxellomycotina fungi.</title>
        <authorList>
            <person name="Reynolds N.K."/>
            <person name="Stajich J.E."/>
            <person name="Barry K."/>
            <person name="Grigoriev I.V."/>
            <person name="Crous P."/>
            <person name="Smith M.E."/>
        </authorList>
    </citation>
    <scope>NUCLEOTIDE SEQUENCE</scope>
    <source>
        <strain evidence="1">CBS 102833</strain>
    </source>
</reference>